<accession>A0A8J2Z946</accession>
<dbReference type="AlphaFoldDB" id="A0A8J2Z946"/>
<feature type="compositionally biased region" description="Basic residues" evidence="1">
    <location>
        <begin position="8"/>
        <end position="18"/>
    </location>
</feature>
<organism evidence="2 3">
    <name type="scientific">Caldovatus sediminis</name>
    <dbReference type="NCBI Taxonomy" id="2041189"/>
    <lineage>
        <taxon>Bacteria</taxon>
        <taxon>Pseudomonadati</taxon>
        <taxon>Pseudomonadota</taxon>
        <taxon>Alphaproteobacteria</taxon>
        <taxon>Acetobacterales</taxon>
        <taxon>Roseomonadaceae</taxon>
        <taxon>Caldovatus</taxon>
    </lineage>
</organism>
<dbReference type="PANTHER" id="PTHR36302:SF1">
    <property type="entry name" value="COPPER CHAPERONE PCU(A)C"/>
    <property type="match status" value="1"/>
</dbReference>
<evidence type="ECO:0000313" key="2">
    <source>
        <dbReference type="EMBL" id="GGG24933.1"/>
    </source>
</evidence>
<comment type="caution">
    <text evidence="2">The sequence shown here is derived from an EMBL/GenBank/DDBJ whole genome shotgun (WGS) entry which is preliminary data.</text>
</comment>
<proteinExistence type="predicted"/>
<protein>
    <recommendedName>
        <fullName evidence="4">Copper chaperone PCu(A)C</fullName>
    </recommendedName>
</protein>
<evidence type="ECO:0000256" key="1">
    <source>
        <dbReference type="SAM" id="MobiDB-lite"/>
    </source>
</evidence>
<dbReference type="PROSITE" id="PS51318">
    <property type="entry name" value="TAT"/>
    <property type="match status" value="1"/>
</dbReference>
<evidence type="ECO:0000313" key="3">
    <source>
        <dbReference type="Proteomes" id="UP000597507"/>
    </source>
</evidence>
<dbReference type="Pfam" id="PF04314">
    <property type="entry name" value="PCuAC"/>
    <property type="match status" value="1"/>
</dbReference>
<name>A0A8J2Z946_9PROT</name>
<dbReference type="EMBL" id="BMKS01000003">
    <property type="protein sequence ID" value="GGG24933.1"/>
    <property type="molecule type" value="Genomic_DNA"/>
</dbReference>
<sequence length="201" mass="20723">MTAAPSARRARAVARPRPVRPMPRLCGPLPGTHPAMPLRRRLLVAFAAGIAGLLAPAAASPAQAAPEVEVSAPWTRAASQGGTGAGFMALRNRGAAADRIIAASSPAARVVELHTHIREGDVMRMRPVPAIELPPGEEVRLAPGGLHLMLIGLNRPLRQGERVPVTLTLERGGSLTVELEVMAAGARGPAAAMPGGAPHGH</sequence>
<dbReference type="InterPro" id="IPR036182">
    <property type="entry name" value="PCuAC_sf"/>
</dbReference>
<dbReference type="PANTHER" id="PTHR36302">
    <property type="entry name" value="BLR7088 PROTEIN"/>
    <property type="match status" value="1"/>
</dbReference>
<dbReference type="InterPro" id="IPR006311">
    <property type="entry name" value="TAT_signal"/>
</dbReference>
<dbReference type="InterPro" id="IPR007410">
    <property type="entry name" value="LpqE-like"/>
</dbReference>
<reference evidence="2 3" key="1">
    <citation type="journal article" date="2014" name="Int. J. Syst. Evol. Microbiol.">
        <title>Complete genome sequence of Corynebacterium casei LMG S-19264T (=DSM 44701T), isolated from a smear-ripened cheese.</title>
        <authorList>
            <consortium name="US DOE Joint Genome Institute (JGI-PGF)"/>
            <person name="Walter F."/>
            <person name="Albersmeier A."/>
            <person name="Kalinowski J."/>
            <person name="Ruckert C."/>
        </authorList>
    </citation>
    <scope>NUCLEOTIDE SEQUENCE [LARGE SCALE GENOMIC DNA]</scope>
    <source>
        <strain evidence="2 3">CGMCC 1.16330</strain>
    </source>
</reference>
<dbReference type="Gene3D" id="2.60.40.1890">
    <property type="entry name" value="PCu(A)C copper chaperone"/>
    <property type="match status" value="1"/>
</dbReference>
<dbReference type="Proteomes" id="UP000597507">
    <property type="component" value="Unassembled WGS sequence"/>
</dbReference>
<keyword evidence="3" id="KW-1185">Reference proteome</keyword>
<evidence type="ECO:0008006" key="4">
    <source>
        <dbReference type="Google" id="ProtNLM"/>
    </source>
</evidence>
<dbReference type="SUPFAM" id="SSF110087">
    <property type="entry name" value="DR1885-like metal-binding protein"/>
    <property type="match status" value="1"/>
</dbReference>
<dbReference type="InterPro" id="IPR058248">
    <property type="entry name" value="Lxx211020-like"/>
</dbReference>
<feature type="region of interest" description="Disordered" evidence="1">
    <location>
        <begin position="1"/>
        <end position="26"/>
    </location>
</feature>
<gene>
    <name evidence="2" type="ORF">GCM10010964_11210</name>
</gene>